<dbReference type="Proteomes" id="UP000823773">
    <property type="component" value="Unassembled WGS sequence"/>
</dbReference>
<protein>
    <submittedName>
        <fullName evidence="1">4,5-dihydroxyphthalate decarboxylase</fullName>
        <ecNumber evidence="1">4.1.1.55</ecNumber>
    </submittedName>
</protein>
<reference evidence="1" key="1">
    <citation type="submission" date="2021-03" db="EMBL/GenBank/DDBJ databases">
        <title>Genomic Encyclopedia of Type Strains, Phase IV (KMG-IV): sequencing the most valuable type-strain genomes for metagenomic binning, comparative biology and taxonomic classification.</title>
        <authorList>
            <person name="Goeker M."/>
        </authorList>
    </citation>
    <scope>NUCLEOTIDE SEQUENCE</scope>
    <source>
        <strain evidence="1">DSM 18131</strain>
    </source>
</reference>
<dbReference type="EMBL" id="JAGGJR010000016">
    <property type="protein sequence ID" value="MBP1876316.1"/>
    <property type="molecule type" value="Genomic_DNA"/>
</dbReference>
<sequence length="372" mass="42848">MIAHIETGGRNRKAARNRACGVPEGDDAAGLAAPFSENAREITLSSLLRLSFGCWDYDRMRPLMDKTITPDGIDLVFLNMPVEEAFFRMLRHREFDIAEMSLSSYVMSCFSEARPFVAIPVFPSRYFRHSSIYVNGGAGINEPRDLIGKRVGTPEYQMTAPVWIRGILSDEYGVKVDDVTYYAGGEEQPNRPEKLPLNLPSHIRLNRLGPDKTLSAMLRNGDIDALYTARKPSSYDGKQVRRLFESFVEVERAYFRKTNIFPIMHTIVIRREIYESHRWIAQSLYKAFADAQRRVYRELQETAALKVMLPWLSAHVEEAQRLMGDDYWSYGFKQNRQTLDTFLRYSFEQGLSKRQLCAEDIFAPETMESFVI</sequence>
<keyword evidence="2" id="KW-1185">Reference proteome</keyword>
<comment type="caution">
    <text evidence="1">The sequence shown here is derived from an EMBL/GenBank/DDBJ whole genome shotgun (WGS) entry which is preliminary data.</text>
</comment>
<keyword evidence="1" id="KW-0456">Lyase</keyword>
<proteinExistence type="predicted"/>
<accession>A0ACC5T5B5</accession>
<evidence type="ECO:0000313" key="2">
    <source>
        <dbReference type="Proteomes" id="UP000823773"/>
    </source>
</evidence>
<organism evidence="1 2">
    <name type="scientific">Ensifer adhaerens</name>
    <name type="common">Sinorhizobium morelense</name>
    <dbReference type="NCBI Taxonomy" id="106592"/>
    <lineage>
        <taxon>Bacteria</taxon>
        <taxon>Pseudomonadati</taxon>
        <taxon>Pseudomonadota</taxon>
        <taxon>Alphaproteobacteria</taxon>
        <taxon>Hyphomicrobiales</taxon>
        <taxon>Rhizobiaceae</taxon>
        <taxon>Sinorhizobium/Ensifer group</taxon>
        <taxon>Ensifer</taxon>
    </lineage>
</organism>
<evidence type="ECO:0000313" key="1">
    <source>
        <dbReference type="EMBL" id="MBP1876316.1"/>
    </source>
</evidence>
<gene>
    <name evidence="1" type="ORF">J2Z19_006066</name>
</gene>
<dbReference type="EC" id="4.1.1.55" evidence="1"/>
<name>A0ACC5T5B5_ENSAD</name>